<dbReference type="InterPro" id="IPR050179">
    <property type="entry name" value="Trans_hexapeptide_repeat"/>
</dbReference>
<dbReference type="AlphaFoldDB" id="A0A412JHG6"/>
<dbReference type="InterPro" id="IPR018357">
    <property type="entry name" value="Hexapep_transf_CS"/>
</dbReference>
<sequence length="57" mass="6049">MIHDNVWIGTRATILKGVTIGEGAIVAAGAVVTKNVPPHTLVGGVPAKIIKENFFYY</sequence>
<comment type="caution">
    <text evidence="5">The sequence shown here is derived from an EMBL/GenBank/DDBJ whole genome shotgun (WGS) entry which is preliminary data.</text>
</comment>
<evidence type="ECO:0000313" key="5">
    <source>
        <dbReference type="EMBL" id="KAB6147651.1"/>
    </source>
</evidence>
<keyword evidence="3" id="KW-0677">Repeat</keyword>
<dbReference type="SUPFAM" id="SSF51161">
    <property type="entry name" value="Trimeric LpxA-like enzymes"/>
    <property type="match status" value="1"/>
</dbReference>
<dbReference type="GO" id="GO:0016746">
    <property type="term" value="F:acyltransferase activity"/>
    <property type="evidence" value="ECO:0007669"/>
    <property type="project" value="UniProtKB-KW"/>
</dbReference>
<evidence type="ECO:0000256" key="2">
    <source>
        <dbReference type="ARBA" id="ARBA00022679"/>
    </source>
</evidence>
<reference evidence="5 6" key="1">
    <citation type="journal article" date="2019" name="Nat. Med.">
        <title>A library of human gut bacterial isolates paired with longitudinal multiomics data enables mechanistic microbiome research.</title>
        <authorList>
            <person name="Poyet M."/>
            <person name="Groussin M."/>
            <person name="Gibbons S.M."/>
            <person name="Avila-Pacheco J."/>
            <person name="Jiang X."/>
            <person name="Kearney S.M."/>
            <person name="Perrotta A.R."/>
            <person name="Berdy B."/>
            <person name="Zhao S."/>
            <person name="Lieberman T.D."/>
            <person name="Swanson P.K."/>
            <person name="Smith M."/>
            <person name="Roesemann S."/>
            <person name="Alexander J.E."/>
            <person name="Rich S.A."/>
            <person name="Livny J."/>
            <person name="Vlamakis H."/>
            <person name="Clish C."/>
            <person name="Bullock K."/>
            <person name="Deik A."/>
            <person name="Scott J."/>
            <person name="Pierce K.A."/>
            <person name="Xavier R.J."/>
            <person name="Alm E.J."/>
        </authorList>
    </citation>
    <scope>NUCLEOTIDE SEQUENCE [LARGE SCALE GENOMIC DNA]</scope>
    <source>
        <strain evidence="5 6">BIOML-A58</strain>
    </source>
</reference>
<evidence type="ECO:0000313" key="6">
    <source>
        <dbReference type="Proteomes" id="UP000434604"/>
    </source>
</evidence>
<evidence type="ECO:0000256" key="1">
    <source>
        <dbReference type="ARBA" id="ARBA00007274"/>
    </source>
</evidence>
<evidence type="ECO:0000256" key="4">
    <source>
        <dbReference type="ARBA" id="ARBA00023315"/>
    </source>
</evidence>
<keyword evidence="4 5" id="KW-0012">Acyltransferase</keyword>
<dbReference type="RefSeq" id="WP_134985684.1">
    <property type="nucleotide sequence ID" value="NZ_CP183042.1"/>
</dbReference>
<dbReference type="EMBL" id="WDED01000014">
    <property type="protein sequence ID" value="KAB6147651.1"/>
    <property type="molecule type" value="Genomic_DNA"/>
</dbReference>
<dbReference type="Proteomes" id="UP000434604">
    <property type="component" value="Unassembled WGS sequence"/>
</dbReference>
<protein>
    <submittedName>
        <fullName evidence="5">Acyltransferase</fullName>
    </submittedName>
</protein>
<accession>A0A412JHG6</accession>
<proteinExistence type="inferred from homology"/>
<organism evidence="5 6">
    <name type="scientific">Bacteroides xylanisolvens</name>
    <dbReference type="NCBI Taxonomy" id="371601"/>
    <lineage>
        <taxon>Bacteria</taxon>
        <taxon>Pseudomonadati</taxon>
        <taxon>Bacteroidota</taxon>
        <taxon>Bacteroidia</taxon>
        <taxon>Bacteroidales</taxon>
        <taxon>Bacteroidaceae</taxon>
        <taxon>Bacteroides</taxon>
    </lineage>
</organism>
<evidence type="ECO:0000256" key="3">
    <source>
        <dbReference type="ARBA" id="ARBA00022737"/>
    </source>
</evidence>
<gene>
    <name evidence="5" type="ORF">GA398_11125</name>
</gene>
<dbReference type="PANTHER" id="PTHR43300">
    <property type="entry name" value="ACETYLTRANSFERASE"/>
    <property type="match status" value="1"/>
</dbReference>
<keyword evidence="2 5" id="KW-0808">Transferase</keyword>
<dbReference type="PROSITE" id="PS00101">
    <property type="entry name" value="HEXAPEP_TRANSFERASES"/>
    <property type="match status" value="1"/>
</dbReference>
<dbReference type="InterPro" id="IPR001451">
    <property type="entry name" value="Hexapep"/>
</dbReference>
<dbReference type="Pfam" id="PF00132">
    <property type="entry name" value="Hexapep"/>
    <property type="match status" value="1"/>
</dbReference>
<dbReference type="InterPro" id="IPR011004">
    <property type="entry name" value="Trimer_LpxA-like_sf"/>
</dbReference>
<name>A0A412JHG6_9BACE</name>
<comment type="similarity">
    <text evidence="1">Belongs to the transferase hexapeptide repeat family.</text>
</comment>
<dbReference type="Gene3D" id="2.160.10.10">
    <property type="entry name" value="Hexapeptide repeat proteins"/>
    <property type="match status" value="1"/>
</dbReference>